<sequence>MPTFYCYSRCSTCKKAEQWLNAHQVAFNKIDLVATPPAASDLKRWLTANQAKGLRYFFNTSGQHYRQQGLKDKLAEMTIDQAAELLASDGKLIKRPLMVEGNHVTAGFKEAVYEQEWL</sequence>
<dbReference type="RefSeq" id="WP_180869658.1">
    <property type="nucleotide sequence ID" value="NZ_JACJJQ010000009.1"/>
</dbReference>
<dbReference type="PANTHER" id="PTHR30041:SF8">
    <property type="entry name" value="PROTEIN YFFB"/>
    <property type="match status" value="1"/>
</dbReference>
<keyword evidence="5" id="KW-1185">Reference proteome</keyword>
<evidence type="ECO:0000256" key="3">
    <source>
        <dbReference type="PROSITE-ProRule" id="PRU01282"/>
    </source>
</evidence>
<dbReference type="EMBL" id="JACJJQ010000009">
    <property type="protein sequence ID" value="MBM6753726.1"/>
    <property type="molecule type" value="Genomic_DNA"/>
</dbReference>
<evidence type="ECO:0000313" key="4">
    <source>
        <dbReference type="EMBL" id="MBM6753726.1"/>
    </source>
</evidence>
<evidence type="ECO:0000256" key="1">
    <source>
        <dbReference type="ARBA" id="ARBA00023157"/>
    </source>
</evidence>
<dbReference type="PROSITE" id="PS51353">
    <property type="entry name" value="ARSC"/>
    <property type="match status" value="1"/>
</dbReference>
<reference evidence="4 5" key="1">
    <citation type="journal article" date="2021" name="Sci. Rep.">
        <title>The distribution of antibiotic resistance genes in chicken gut microbiota commensals.</title>
        <authorList>
            <person name="Juricova H."/>
            <person name="Matiasovicova J."/>
            <person name="Kubasova T."/>
            <person name="Cejkova D."/>
            <person name="Rychlik I."/>
        </authorList>
    </citation>
    <scope>NUCLEOTIDE SEQUENCE [LARGE SCALE GENOMIC DNA]</scope>
    <source>
        <strain evidence="4 5">An810</strain>
    </source>
</reference>
<gene>
    <name evidence="4" type="ORF">H5993_02975</name>
</gene>
<dbReference type="InterPro" id="IPR006504">
    <property type="entry name" value="Tscrpt_reg_Spx/MgsR"/>
</dbReference>
<dbReference type="PANTHER" id="PTHR30041">
    <property type="entry name" value="ARSENATE REDUCTASE"/>
    <property type="match status" value="1"/>
</dbReference>
<organism evidence="4 5">
    <name type="scientific">Limosilactobacillus alvi</name>
    <dbReference type="NCBI Taxonomy" id="990412"/>
    <lineage>
        <taxon>Bacteria</taxon>
        <taxon>Bacillati</taxon>
        <taxon>Bacillota</taxon>
        <taxon>Bacilli</taxon>
        <taxon>Lactobacillales</taxon>
        <taxon>Lactobacillaceae</taxon>
        <taxon>Limosilactobacillus</taxon>
    </lineage>
</organism>
<dbReference type="Gene3D" id="3.40.30.10">
    <property type="entry name" value="Glutaredoxin"/>
    <property type="match status" value="1"/>
</dbReference>
<name>A0ABS2ENQ9_9LACO</name>
<dbReference type="Pfam" id="PF03960">
    <property type="entry name" value="ArsC"/>
    <property type="match status" value="1"/>
</dbReference>
<accession>A0ABS2ENQ9</accession>
<keyword evidence="2" id="KW-0676">Redox-active center</keyword>
<comment type="caution">
    <text evidence="4">The sequence shown here is derived from an EMBL/GenBank/DDBJ whole genome shotgun (WGS) entry which is preliminary data.</text>
</comment>
<dbReference type="NCBIfam" id="TIGR01617">
    <property type="entry name" value="arsC_related"/>
    <property type="match status" value="1"/>
</dbReference>
<evidence type="ECO:0000256" key="2">
    <source>
        <dbReference type="ARBA" id="ARBA00023284"/>
    </source>
</evidence>
<dbReference type="InterPro" id="IPR006660">
    <property type="entry name" value="Arsenate_reductase-like"/>
</dbReference>
<comment type="similarity">
    <text evidence="3">Belongs to the ArsC family.</text>
</comment>
<proteinExistence type="inferred from homology"/>
<dbReference type="CDD" id="cd03036">
    <property type="entry name" value="ArsC_like"/>
    <property type="match status" value="1"/>
</dbReference>
<dbReference type="InterPro" id="IPR036249">
    <property type="entry name" value="Thioredoxin-like_sf"/>
</dbReference>
<dbReference type="SUPFAM" id="SSF52833">
    <property type="entry name" value="Thioredoxin-like"/>
    <property type="match status" value="1"/>
</dbReference>
<protein>
    <submittedName>
        <fullName evidence="4">Arsenate reductase family protein</fullName>
    </submittedName>
</protein>
<keyword evidence="1" id="KW-1015">Disulfide bond</keyword>
<evidence type="ECO:0000313" key="5">
    <source>
        <dbReference type="Proteomes" id="UP000776629"/>
    </source>
</evidence>
<dbReference type="Proteomes" id="UP000776629">
    <property type="component" value="Unassembled WGS sequence"/>
</dbReference>